<dbReference type="Proteomes" id="UP000019491">
    <property type="component" value="Unassembled WGS sequence"/>
</dbReference>
<feature type="domain" description="HTH lysR-type" evidence="6">
    <location>
        <begin position="1"/>
        <end position="58"/>
    </location>
</feature>
<dbReference type="InterPro" id="IPR036390">
    <property type="entry name" value="WH_DNA-bd_sf"/>
</dbReference>
<evidence type="ECO:0000256" key="1">
    <source>
        <dbReference type="ARBA" id="ARBA00009437"/>
    </source>
</evidence>
<dbReference type="PROSITE" id="PS50931">
    <property type="entry name" value="HTH_LYSR"/>
    <property type="match status" value="1"/>
</dbReference>
<dbReference type="Pfam" id="PF03466">
    <property type="entry name" value="LysR_substrate"/>
    <property type="match status" value="1"/>
</dbReference>
<dbReference type="InterPro" id="IPR036388">
    <property type="entry name" value="WH-like_DNA-bd_sf"/>
</dbReference>
<evidence type="ECO:0000313" key="8">
    <source>
        <dbReference type="Proteomes" id="UP000019491"/>
    </source>
</evidence>
<dbReference type="InterPro" id="IPR005119">
    <property type="entry name" value="LysR_subst-bd"/>
</dbReference>
<dbReference type="Pfam" id="PF00126">
    <property type="entry name" value="HTH_1"/>
    <property type="match status" value="1"/>
</dbReference>
<evidence type="ECO:0000256" key="4">
    <source>
        <dbReference type="ARBA" id="ARBA00023159"/>
    </source>
</evidence>
<comment type="caution">
    <text evidence="7">The sequence shown here is derived from an EMBL/GenBank/DDBJ whole genome shotgun (WGS) entry which is preliminary data.</text>
</comment>
<keyword evidence="2" id="KW-0805">Transcription regulation</keyword>
<dbReference type="AlphaFoldDB" id="X0QB58"/>
<protein>
    <submittedName>
        <fullName evidence="7">Putative LysR family transcriptional regulator</fullName>
    </submittedName>
</protein>
<evidence type="ECO:0000313" key="7">
    <source>
        <dbReference type="EMBL" id="GAF48156.1"/>
    </source>
</evidence>
<dbReference type="RefSeq" id="WP_037238063.1">
    <property type="nucleotide sequence ID" value="NZ_BAWF01000049.1"/>
</dbReference>
<keyword evidence="4" id="KW-0010">Activator</keyword>
<dbReference type="Gene3D" id="1.10.10.10">
    <property type="entry name" value="Winged helix-like DNA-binding domain superfamily/Winged helix DNA-binding domain"/>
    <property type="match status" value="1"/>
</dbReference>
<accession>X0QB58</accession>
<evidence type="ECO:0000256" key="5">
    <source>
        <dbReference type="ARBA" id="ARBA00023163"/>
    </source>
</evidence>
<dbReference type="CDD" id="cd08414">
    <property type="entry name" value="PBP2_LTTR_aromatics_like"/>
    <property type="match status" value="1"/>
</dbReference>
<dbReference type="GO" id="GO:0003677">
    <property type="term" value="F:DNA binding"/>
    <property type="evidence" value="ECO:0007669"/>
    <property type="project" value="UniProtKB-KW"/>
</dbReference>
<dbReference type="InterPro" id="IPR000847">
    <property type="entry name" value="LysR_HTH_N"/>
</dbReference>
<dbReference type="GO" id="GO:0032993">
    <property type="term" value="C:protein-DNA complex"/>
    <property type="evidence" value="ECO:0007669"/>
    <property type="project" value="TreeGrafter"/>
</dbReference>
<keyword evidence="5" id="KW-0804">Transcription</keyword>
<evidence type="ECO:0000259" key="6">
    <source>
        <dbReference type="PROSITE" id="PS50931"/>
    </source>
</evidence>
<dbReference type="SUPFAM" id="SSF46785">
    <property type="entry name" value="Winged helix' DNA-binding domain"/>
    <property type="match status" value="1"/>
</dbReference>
<organism evidence="7 8">
    <name type="scientific">Rhodococcus wratislaviensis NBRC 100605</name>
    <dbReference type="NCBI Taxonomy" id="1219028"/>
    <lineage>
        <taxon>Bacteria</taxon>
        <taxon>Bacillati</taxon>
        <taxon>Actinomycetota</taxon>
        <taxon>Actinomycetes</taxon>
        <taxon>Mycobacteriales</taxon>
        <taxon>Nocardiaceae</taxon>
        <taxon>Rhodococcus</taxon>
    </lineage>
</organism>
<keyword evidence="8" id="KW-1185">Reference proteome</keyword>
<evidence type="ECO:0000256" key="3">
    <source>
        <dbReference type="ARBA" id="ARBA00023125"/>
    </source>
</evidence>
<sequence>MELRHLTSFVAVAEELNFGRAAARLHMSQPPLSQQIRALERDLGVVLFERTTRTVRLTAAGAAFLGPAKEVLGAAGVARKAALAAGSGEVGRVSLGFAGAGSAVTLPLLTRAVGSELPGIELVLQGPLFSGETVGRVADGTLDVGFATVARARGLESRLVRTDEFVLAVPDVHRFAGAPQVSLADLADEHFVTFPASRGSEVRSVFVSACVDAGFVPRIVQEAPDSFSLLAMVGAGVGIAVVVGAARTIRLEHVEFIPLVEKDLILPVSLVWRTENHSPALHAVLRVAENALPTPIERDVD</sequence>
<comment type="similarity">
    <text evidence="1">Belongs to the LysR transcriptional regulatory family.</text>
</comment>
<dbReference type="Gene3D" id="3.40.190.10">
    <property type="entry name" value="Periplasmic binding protein-like II"/>
    <property type="match status" value="2"/>
</dbReference>
<reference evidence="7 8" key="1">
    <citation type="submission" date="2014-02" db="EMBL/GenBank/DDBJ databases">
        <title>Whole genome shotgun sequence of Rhodococcus wratislaviensis NBRC 100605.</title>
        <authorList>
            <person name="Hosoyama A."/>
            <person name="Tsuchikane K."/>
            <person name="Yoshida I."/>
            <person name="Ohji S."/>
            <person name="Ichikawa N."/>
            <person name="Yamazoe A."/>
            <person name="Fujita N."/>
        </authorList>
    </citation>
    <scope>NUCLEOTIDE SEQUENCE [LARGE SCALE GENOMIC DNA]</scope>
    <source>
        <strain evidence="7 8">NBRC 100605</strain>
    </source>
</reference>
<proteinExistence type="inferred from homology"/>
<dbReference type="FunFam" id="1.10.10.10:FF:000001">
    <property type="entry name" value="LysR family transcriptional regulator"/>
    <property type="match status" value="1"/>
</dbReference>
<dbReference type="PANTHER" id="PTHR30346">
    <property type="entry name" value="TRANSCRIPTIONAL DUAL REGULATOR HCAR-RELATED"/>
    <property type="match status" value="1"/>
</dbReference>
<evidence type="ECO:0000256" key="2">
    <source>
        <dbReference type="ARBA" id="ARBA00023015"/>
    </source>
</evidence>
<dbReference type="PANTHER" id="PTHR30346:SF0">
    <property type="entry name" value="HCA OPERON TRANSCRIPTIONAL ACTIVATOR HCAR"/>
    <property type="match status" value="1"/>
</dbReference>
<dbReference type="SUPFAM" id="SSF53850">
    <property type="entry name" value="Periplasmic binding protein-like II"/>
    <property type="match status" value="1"/>
</dbReference>
<dbReference type="EMBL" id="BAWF01000049">
    <property type="protein sequence ID" value="GAF48156.1"/>
    <property type="molecule type" value="Genomic_DNA"/>
</dbReference>
<dbReference type="GO" id="GO:0003700">
    <property type="term" value="F:DNA-binding transcription factor activity"/>
    <property type="evidence" value="ECO:0007669"/>
    <property type="project" value="InterPro"/>
</dbReference>
<name>X0QB58_RHOWR</name>
<dbReference type="OrthoDB" id="3176554at2"/>
<gene>
    <name evidence="7" type="ORF">RW1_049_00650</name>
</gene>
<dbReference type="PRINTS" id="PR00039">
    <property type="entry name" value="HTHLYSR"/>
</dbReference>
<keyword evidence="3" id="KW-0238">DNA-binding</keyword>